<evidence type="ECO:0000313" key="6">
    <source>
        <dbReference type="Proteomes" id="UP000689195"/>
    </source>
</evidence>
<dbReference type="AlphaFoldDB" id="A0A8S1YQS7"/>
<dbReference type="EMBL" id="CAJJDO010000221">
    <property type="protein sequence ID" value="CAD8214522.1"/>
    <property type="molecule type" value="Genomic_DNA"/>
</dbReference>
<accession>A0A8S1YQS7</accession>
<comment type="caution">
    <text evidence="5">The sequence shown here is derived from an EMBL/GenBank/DDBJ whole genome shotgun (WGS) entry which is preliminary data.</text>
</comment>
<dbReference type="Pfam" id="PF00515">
    <property type="entry name" value="TPR_1"/>
    <property type="match status" value="1"/>
</dbReference>
<dbReference type="InterPro" id="IPR019734">
    <property type="entry name" value="TPR_rpt"/>
</dbReference>
<keyword evidence="2 3" id="KW-0802">TPR repeat</keyword>
<dbReference type="InterPro" id="IPR051685">
    <property type="entry name" value="Ycf3/AcsC/BcsC/TPR_MFPF"/>
</dbReference>
<gene>
    <name evidence="5" type="ORF">PPENT_87.1.T2210005</name>
</gene>
<dbReference type="PROSITE" id="PS50005">
    <property type="entry name" value="TPR"/>
    <property type="match status" value="1"/>
</dbReference>
<organism evidence="5 6">
    <name type="scientific">Paramecium pentaurelia</name>
    <dbReference type="NCBI Taxonomy" id="43138"/>
    <lineage>
        <taxon>Eukaryota</taxon>
        <taxon>Sar</taxon>
        <taxon>Alveolata</taxon>
        <taxon>Ciliophora</taxon>
        <taxon>Intramacronucleata</taxon>
        <taxon>Oligohymenophorea</taxon>
        <taxon>Peniculida</taxon>
        <taxon>Parameciidae</taxon>
        <taxon>Paramecium</taxon>
    </lineage>
</organism>
<dbReference type="Proteomes" id="UP000689195">
    <property type="component" value="Unassembled WGS sequence"/>
</dbReference>
<sequence>MEQDITILSKMKQQLQNKEYLNFKAQIKIIKRFYSKEKENQIQQQIIQLNNILQAIKNMVIELAKSSDYIISGDQNLIKIEEINQESEEQKENNIKEAKRLLDQGVTLRKLNKYQEAIECYEKAISINPKYDKAWLNKGNQLFNILLQDLHQII</sequence>
<evidence type="ECO:0000256" key="1">
    <source>
        <dbReference type="ARBA" id="ARBA00022737"/>
    </source>
</evidence>
<keyword evidence="6" id="KW-1185">Reference proteome</keyword>
<evidence type="ECO:0000313" key="5">
    <source>
        <dbReference type="EMBL" id="CAD8214522.1"/>
    </source>
</evidence>
<dbReference type="PANTHER" id="PTHR44943:SF4">
    <property type="entry name" value="TPR REPEAT-CONTAINING PROTEIN MJ0798"/>
    <property type="match status" value="1"/>
</dbReference>
<dbReference type="PANTHER" id="PTHR44943">
    <property type="entry name" value="CELLULOSE SYNTHASE OPERON PROTEIN C"/>
    <property type="match status" value="1"/>
</dbReference>
<proteinExistence type="predicted"/>
<dbReference type="OrthoDB" id="941507at2759"/>
<dbReference type="PROSITE" id="PS50293">
    <property type="entry name" value="TPR_REGION"/>
    <property type="match status" value="1"/>
</dbReference>
<evidence type="ECO:0000256" key="4">
    <source>
        <dbReference type="SAM" id="Coils"/>
    </source>
</evidence>
<keyword evidence="4" id="KW-0175">Coiled coil</keyword>
<feature type="coiled-coil region" evidence="4">
    <location>
        <begin position="77"/>
        <end position="104"/>
    </location>
</feature>
<protein>
    <recommendedName>
        <fullName evidence="7">Tetratricopeptide repeat protein</fullName>
    </recommendedName>
</protein>
<evidence type="ECO:0000256" key="2">
    <source>
        <dbReference type="ARBA" id="ARBA00022803"/>
    </source>
</evidence>
<name>A0A8S1YQS7_9CILI</name>
<dbReference type="SMART" id="SM00028">
    <property type="entry name" value="TPR"/>
    <property type="match status" value="1"/>
</dbReference>
<evidence type="ECO:0000256" key="3">
    <source>
        <dbReference type="PROSITE-ProRule" id="PRU00339"/>
    </source>
</evidence>
<evidence type="ECO:0008006" key="7">
    <source>
        <dbReference type="Google" id="ProtNLM"/>
    </source>
</evidence>
<reference evidence="5" key="1">
    <citation type="submission" date="2021-01" db="EMBL/GenBank/DDBJ databases">
        <authorList>
            <consortium name="Genoscope - CEA"/>
            <person name="William W."/>
        </authorList>
    </citation>
    <scope>NUCLEOTIDE SEQUENCE</scope>
</reference>
<keyword evidence="1" id="KW-0677">Repeat</keyword>
<feature type="repeat" description="TPR" evidence="3">
    <location>
        <begin position="98"/>
        <end position="131"/>
    </location>
</feature>